<dbReference type="PROSITE" id="PS50983">
    <property type="entry name" value="FE_B12_PBP"/>
    <property type="match status" value="1"/>
</dbReference>
<evidence type="ECO:0000256" key="4">
    <source>
        <dbReference type="ARBA" id="ARBA00022729"/>
    </source>
</evidence>
<dbReference type="PROSITE" id="PS51257">
    <property type="entry name" value="PROKAR_LIPOPROTEIN"/>
    <property type="match status" value="1"/>
</dbReference>
<reference evidence="7 8" key="1">
    <citation type="journal article" date="2019" name="Int. J. Syst. Evol. Microbiol.">
        <title>The Global Catalogue of Microorganisms (GCM) 10K type strain sequencing project: providing services to taxonomists for standard genome sequencing and annotation.</title>
        <authorList>
            <consortium name="The Broad Institute Genomics Platform"/>
            <consortium name="The Broad Institute Genome Sequencing Center for Infectious Disease"/>
            <person name="Wu L."/>
            <person name="Ma J."/>
        </authorList>
    </citation>
    <scope>NUCLEOTIDE SEQUENCE [LARGE SCALE GENOMIC DNA]</scope>
    <source>
        <strain evidence="7 8">JCM 14942</strain>
    </source>
</reference>
<evidence type="ECO:0000256" key="1">
    <source>
        <dbReference type="ARBA" id="ARBA00004196"/>
    </source>
</evidence>
<comment type="caution">
    <text evidence="7">The sequence shown here is derived from an EMBL/GenBank/DDBJ whole genome shotgun (WGS) entry which is preliminary data.</text>
</comment>
<organism evidence="7 8">
    <name type="scientific">Nocardioides humi</name>
    <dbReference type="NCBI Taxonomy" id="449461"/>
    <lineage>
        <taxon>Bacteria</taxon>
        <taxon>Bacillati</taxon>
        <taxon>Actinomycetota</taxon>
        <taxon>Actinomycetes</taxon>
        <taxon>Propionibacteriales</taxon>
        <taxon>Nocardioidaceae</taxon>
        <taxon>Nocardioides</taxon>
    </lineage>
</organism>
<evidence type="ECO:0000313" key="7">
    <source>
        <dbReference type="EMBL" id="GAA1524604.1"/>
    </source>
</evidence>
<dbReference type="EMBL" id="BAAAOR010000024">
    <property type="protein sequence ID" value="GAA1524604.1"/>
    <property type="molecule type" value="Genomic_DNA"/>
</dbReference>
<evidence type="ECO:0000256" key="2">
    <source>
        <dbReference type="ARBA" id="ARBA00008814"/>
    </source>
</evidence>
<dbReference type="PANTHER" id="PTHR30532:SF24">
    <property type="entry name" value="FERRIC ENTEROBACTIN-BINDING PERIPLASMIC PROTEIN FEPB"/>
    <property type="match status" value="1"/>
</dbReference>
<evidence type="ECO:0000259" key="6">
    <source>
        <dbReference type="PROSITE" id="PS50983"/>
    </source>
</evidence>
<dbReference type="InterPro" id="IPR051313">
    <property type="entry name" value="Bact_iron-sidero_bind"/>
</dbReference>
<name>A0ABN2AT87_9ACTN</name>
<dbReference type="PANTHER" id="PTHR30532">
    <property type="entry name" value="IRON III DICITRATE-BINDING PERIPLASMIC PROTEIN"/>
    <property type="match status" value="1"/>
</dbReference>
<protein>
    <submittedName>
        <fullName evidence="7">ABC transporter substrate-binding protein</fullName>
    </submittedName>
</protein>
<keyword evidence="4 5" id="KW-0732">Signal</keyword>
<keyword evidence="8" id="KW-1185">Reference proteome</keyword>
<sequence length="344" mass="37168">MKLSTAHPRCPALLAATMVAVLALAGCGSDTPAADDASAPASADGAFPVTIDTAYGEVTVEAKPERIVVLTSTYLELLPYVDEKPLTSPDDDEALAWAPWLGEVDKGEVDTDLINADWAPSPEAIATWEPDLILTDIWNTDEKLYKQLSQVAPTYVGIETDTQTSWQDHLASLATLTGHDTAVVDEVEAELSADFDAAAERLPGLQGRSYVIPVFKDDQFWPTEYGNEPFVALGLEPGGHQPHGEVTSAEVDTFSLENIDQLTEDVVIVAASGAESQETIDKTYASLKADPRVADLPASENGTWIYLDGPQWSAINGGTPLSYRWWLDQVLPELEESALNQRAR</sequence>
<dbReference type="Gene3D" id="3.40.50.1980">
    <property type="entry name" value="Nitrogenase molybdenum iron protein domain"/>
    <property type="match status" value="2"/>
</dbReference>
<dbReference type="Proteomes" id="UP001500842">
    <property type="component" value="Unassembled WGS sequence"/>
</dbReference>
<proteinExistence type="inferred from homology"/>
<gene>
    <name evidence="7" type="ORF">GCM10009788_30450</name>
</gene>
<evidence type="ECO:0000256" key="3">
    <source>
        <dbReference type="ARBA" id="ARBA00022448"/>
    </source>
</evidence>
<comment type="similarity">
    <text evidence="2">Belongs to the bacterial solute-binding protein 8 family.</text>
</comment>
<keyword evidence="3" id="KW-0813">Transport</keyword>
<feature type="signal peptide" evidence="5">
    <location>
        <begin position="1"/>
        <end position="25"/>
    </location>
</feature>
<dbReference type="Pfam" id="PF01497">
    <property type="entry name" value="Peripla_BP_2"/>
    <property type="match status" value="1"/>
</dbReference>
<dbReference type="SUPFAM" id="SSF53807">
    <property type="entry name" value="Helical backbone' metal receptor"/>
    <property type="match status" value="1"/>
</dbReference>
<dbReference type="RefSeq" id="WP_219996246.1">
    <property type="nucleotide sequence ID" value="NZ_BAAAOR010000024.1"/>
</dbReference>
<feature type="chain" id="PRO_5047243495" evidence="5">
    <location>
        <begin position="26"/>
        <end position="344"/>
    </location>
</feature>
<evidence type="ECO:0000256" key="5">
    <source>
        <dbReference type="SAM" id="SignalP"/>
    </source>
</evidence>
<comment type="subcellular location">
    <subcellularLocation>
        <location evidence="1">Cell envelope</location>
    </subcellularLocation>
</comment>
<accession>A0ABN2AT87</accession>
<feature type="domain" description="Fe/B12 periplasmic-binding" evidence="6">
    <location>
        <begin position="66"/>
        <end position="338"/>
    </location>
</feature>
<evidence type="ECO:0000313" key="8">
    <source>
        <dbReference type="Proteomes" id="UP001500842"/>
    </source>
</evidence>
<dbReference type="InterPro" id="IPR002491">
    <property type="entry name" value="ABC_transptr_periplasmic_BD"/>
</dbReference>